<dbReference type="Proteomes" id="UP000017981">
    <property type="component" value="Unassembled WGS sequence"/>
</dbReference>
<sequence length="39" mass="4607">MTPTPIRIKLPRGGRRRKRELFFSPIVIDDQIPNTIIIF</sequence>
<reference evidence="1 2" key="1">
    <citation type="submission" date="2013-01" db="EMBL/GenBank/DDBJ databases">
        <authorList>
            <person name="Bench S."/>
        </authorList>
    </citation>
    <scope>NUCLEOTIDE SEQUENCE [LARGE SCALE GENOMIC DNA]</scope>
    <source>
        <strain evidence="1 2">WH 0005</strain>
    </source>
</reference>
<gene>
    <name evidence="1" type="ORF">CWATWH0005_4534</name>
</gene>
<name>T2IX34_CROWT</name>
<reference evidence="1 2" key="2">
    <citation type="submission" date="2013-09" db="EMBL/GenBank/DDBJ databases">
        <title>Whole genome comparison of six Crocosphaera watsonii strains with differing phenotypes.</title>
        <authorList>
            <person name="Bench S.R."/>
            <person name="Heller P."/>
            <person name="Frank I."/>
            <person name="Arciniega M."/>
            <person name="Shilova I.N."/>
            <person name="Zehr J.P."/>
        </authorList>
    </citation>
    <scope>NUCLEOTIDE SEQUENCE [LARGE SCALE GENOMIC DNA]</scope>
    <source>
        <strain evidence="1 2">WH 0005</strain>
    </source>
</reference>
<protein>
    <submittedName>
        <fullName evidence="1">Uncharacterized protein</fullName>
    </submittedName>
</protein>
<dbReference type="EMBL" id="CAQL01000673">
    <property type="protein sequence ID" value="CCQ56690.1"/>
    <property type="molecule type" value="Genomic_DNA"/>
</dbReference>
<comment type="caution">
    <text evidence="1">The sequence shown here is derived from an EMBL/GenBank/DDBJ whole genome shotgun (WGS) entry which is preliminary data.</text>
</comment>
<dbReference type="AlphaFoldDB" id="T2IX34"/>
<organism evidence="1 2">
    <name type="scientific">Crocosphaera watsonii WH 0005</name>
    <dbReference type="NCBI Taxonomy" id="423472"/>
    <lineage>
        <taxon>Bacteria</taxon>
        <taxon>Bacillati</taxon>
        <taxon>Cyanobacteriota</taxon>
        <taxon>Cyanophyceae</taxon>
        <taxon>Oscillatoriophycideae</taxon>
        <taxon>Chroococcales</taxon>
        <taxon>Aphanothecaceae</taxon>
        <taxon>Crocosphaera</taxon>
    </lineage>
</organism>
<accession>T2IX34</accession>
<evidence type="ECO:0000313" key="2">
    <source>
        <dbReference type="Proteomes" id="UP000017981"/>
    </source>
</evidence>
<evidence type="ECO:0000313" key="1">
    <source>
        <dbReference type="EMBL" id="CCQ56690.1"/>
    </source>
</evidence>
<proteinExistence type="predicted"/>